<reference evidence="2" key="1">
    <citation type="submission" date="2019-08" db="EMBL/GenBank/DDBJ databases">
        <authorList>
            <person name="Kucharzyk K."/>
            <person name="Murdoch R.W."/>
            <person name="Higgins S."/>
            <person name="Loffler F."/>
        </authorList>
    </citation>
    <scope>NUCLEOTIDE SEQUENCE</scope>
</reference>
<proteinExistence type="predicted"/>
<comment type="caution">
    <text evidence="2">The sequence shown here is derived from an EMBL/GenBank/DDBJ whole genome shotgun (WGS) entry which is preliminary data.</text>
</comment>
<dbReference type="InterPro" id="IPR009057">
    <property type="entry name" value="Homeodomain-like_sf"/>
</dbReference>
<name>A0A645DAB7_9ZZZZ</name>
<dbReference type="GO" id="GO:0006313">
    <property type="term" value="P:DNA transposition"/>
    <property type="evidence" value="ECO:0007669"/>
    <property type="project" value="InterPro"/>
</dbReference>
<dbReference type="GO" id="GO:0003677">
    <property type="term" value="F:DNA binding"/>
    <property type="evidence" value="ECO:0007669"/>
    <property type="project" value="InterPro"/>
</dbReference>
<dbReference type="InterPro" id="IPR002514">
    <property type="entry name" value="Transposase_8"/>
</dbReference>
<evidence type="ECO:0000256" key="1">
    <source>
        <dbReference type="SAM" id="Coils"/>
    </source>
</evidence>
<evidence type="ECO:0008006" key="3">
    <source>
        <dbReference type="Google" id="ProtNLM"/>
    </source>
</evidence>
<dbReference type="Gene3D" id="1.10.10.60">
    <property type="entry name" value="Homeodomain-like"/>
    <property type="match status" value="1"/>
</dbReference>
<dbReference type="SUPFAM" id="SSF46689">
    <property type="entry name" value="Homeodomain-like"/>
    <property type="match status" value="1"/>
</dbReference>
<dbReference type="EMBL" id="VSSQ01034443">
    <property type="protein sequence ID" value="MPM86390.1"/>
    <property type="molecule type" value="Genomic_DNA"/>
</dbReference>
<dbReference type="AlphaFoldDB" id="A0A645DAB7"/>
<dbReference type="Pfam" id="PF01527">
    <property type="entry name" value="HTH_Tnp_1"/>
    <property type="match status" value="1"/>
</dbReference>
<accession>A0A645DAB7</accession>
<gene>
    <name evidence="2" type="ORF">SDC9_133479</name>
</gene>
<sequence>MSRNGIRFTDEFKKQIVTLHHLGSTVNHLSSEYGVSTVTIYKWIKELSPVNVFGKEEITARDYEKMKQRIAALEIENDILKKATAIFARKP</sequence>
<dbReference type="GO" id="GO:0004803">
    <property type="term" value="F:transposase activity"/>
    <property type="evidence" value="ECO:0007669"/>
    <property type="project" value="InterPro"/>
</dbReference>
<feature type="coiled-coil region" evidence="1">
    <location>
        <begin position="56"/>
        <end position="83"/>
    </location>
</feature>
<keyword evidence="1" id="KW-0175">Coiled coil</keyword>
<evidence type="ECO:0000313" key="2">
    <source>
        <dbReference type="EMBL" id="MPM86390.1"/>
    </source>
</evidence>
<protein>
    <recommendedName>
        <fullName evidence="3">Transposase</fullName>
    </recommendedName>
</protein>
<organism evidence="2">
    <name type="scientific">bioreactor metagenome</name>
    <dbReference type="NCBI Taxonomy" id="1076179"/>
    <lineage>
        <taxon>unclassified sequences</taxon>
        <taxon>metagenomes</taxon>
        <taxon>ecological metagenomes</taxon>
    </lineage>
</organism>